<evidence type="ECO:0000313" key="19">
    <source>
        <dbReference type="EMBL" id="GJS51836.1"/>
    </source>
</evidence>
<dbReference type="Pfam" id="PF24626">
    <property type="entry name" value="SH3_Tf2-1"/>
    <property type="match status" value="1"/>
</dbReference>
<dbReference type="Pfam" id="PF17921">
    <property type="entry name" value="Integrase_H2C2"/>
    <property type="match status" value="1"/>
</dbReference>
<dbReference type="InterPro" id="IPR050951">
    <property type="entry name" value="Retrovirus_Pol_polyprotein"/>
</dbReference>
<evidence type="ECO:0000256" key="6">
    <source>
        <dbReference type="ARBA" id="ARBA00022723"/>
    </source>
</evidence>
<evidence type="ECO:0000256" key="8">
    <source>
        <dbReference type="ARBA" id="ARBA00022759"/>
    </source>
</evidence>
<feature type="compositionally biased region" description="Basic and acidic residues" evidence="16">
    <location>
        <begin position="209"/>
        <end position="244"/>
    </location>
</feature>
<reference evidence="19" key="2">
    <citation type="submission" date="2022-01" db="EMBL/GenBank/DDBJ databases">
        <authorList>
            <person name="Yamashiro T."/>
            <person name="Shiraishi A."/>
            <person name="Satake H."/>
            <person name="Nakayama K."/>
        </authorList>
    </citation>
    <scope>NUCLEOTIDE SEQUENCE</scope>
</reference>
<evidence type="ECO:0000259" key="17">
    <source>
        <dbReference type="PROSITE" id="PS50878"/>
    </source>
</evidence>
<accession>A0ABQ4WG56</accession>
<feature type="compositionally biased region" description="Polar residues" evidence="16">
    <location>
        <begin position="245"/>
        <end position="258"/>
    </location>
</feature>
<evidence type="ECO:0000256" key="14">
    <source>
        <dbReference type="ARBA" id="ARBA00023125"/>
    </source>
</evidence>
<keyword evidence="13" id="KW-0239">DNA-directed DNA polymerase</keyword>
<evidence type="ECO:0000256" key="1">
    <source>
        <dbReference type="ARBA" id="ARBA00012493"/>
    </source>
</evidence>
<dbReference type="SUPFAM" id="SSF50630">
    <property type="entry name" value="Acid proteases"/>
    <property type="match status" value="1"/>
</dbReference>
<evidence type="ECO:0000256" key="11">
    <source>
        <dbReference type="ARBA" id="ARBA00022908"/>
    </source>
</evidence>
<evidence type="ECO:0000256" key="4">
    <source>
        <dbReference type="ARBA" id="ARBA00022695"/>
    </source>
</evidence>
<comment type="caution">
    <text evidence="19">The sequence shown here is derived from an EMBL/GenBank/DDBJ whole genome shotgun (WGS) entry which is preliminary data.</text>
</comment>
<dbReference type="Gene3D" id="3.10.10.10">
    <property type="entry name" value="HIV Type 1 Reverse Transcriptase, subunit A, domain 1"/>
    <property type="match status" value="1"/>
</dbReference>
<dbReference type="InterPro" id="IPR043502">
    <property type="entry name" value="DNA/RNA_pol_sf"/>
</dbReference>
<dbReference type="CDD" id="cd09274">
    <property type="entry name" value="RNase_HI_RT_Ty3"/>
    <property type="match status" value="1"/>
</dbReference>
<keyword evidence="2" id="KW-0645">Protease</keyword>
<dbReference type="SUPFAM" id="SSF54160">
    <property type="entry name" value="Chromo domain-like"/>
    <property type="match status" value="1"/>
</dbReference>
<feature type="domain" description="Integrase catalytic" evidence="18">
    <location>
        <begin position="989"/>
        <end position="1073"/>
    </location>
</feature>
<dbReference type="InterPro" id="IPR000477">
    <property type="entry name" value="RT_dom"/>
</dbReference>
<keyword evidence="11" id="KW-0229">DNA integration</keyword>
<dbReference type="InterPro" id="IPR043128">
    <property type="entry name" value="Rev_trsase/Diguanyl_cyclase"/>
</dbReference>
<evidence type="ECO:0000256" key="12">
    <source>
        <dbReference type="ARBA" id="ARBA00022918"/>
    </source>
</evidence>
<name>A0ABQ4WG56_9ASTR</name>
<keyword evidence="9" id="KW-0378">Hydrolase</keyword>
<feature type="domain" description="Reverse transcriptase" evidence="17">
    <location>
        <begin position="450"/>
        <end position="657"/>
    </location>
</feature>
<keyword evidence="15" id="KW-0233">DNA recombination</keyword>
<dbReference type="InterPro" id="IPR041588">
    <property type="entry name" value="Integrase_H2C2"/>
</dbReference>
<dbReference type="EMBL" id="BQNB010008613">
    <property type="protein sequence ID" value="GJS51836.1"/>
    <property type="molecule type" value="Genomic_DNA"/>
</dbReference>
<dbReference type="Gene3D" id="3.30.420.10">
    <property type="entry name" value="Ribonuclease H-like superfamily/Ribonuclease H"/>
    <property type="match status" value="1"/>
</dbReference>
<keyword evidence="6" id="KW-0479">Metal-binding</keyword>
<evidence type="ECO:0000256" key="2">
    <source>
        <dbReference type="ARBA" id="ARBA00022670"/>
    </source>
</evidence>
<dbReference type="InterPro" id="IPR056924">
    <property type="entry name" value="SH3_Tf2-1"/>
</dbReference>
<dbReference type="PANTHER" id="PTHR37984">
    <property type="entry name" value="PROTEIN CBG26694"/>
    <property type="match status" value="1"/>
</dbReference>
<keyword evidence="12" id="KW-0695">RNA-directed DNA polymerase</keyword>
<feature type="compositionally biased region" description="Basic and acidic residues" evidence="16">
    <location>
        <begin position="164"/>
        <end position="181"/>
    </location>
</feature>
<dbReference type="Gene3D" id="2.40.70.10">
    <property type="entry name" value="Acid Proteases"/>
    <property type="match status" value="1"/>
</dbReference>
<dbReference type="PROSITE" id="PS50994">
    <property type="entry name" value="INTEGRASE"/>
    <property type="match status" value="1"/>
</dbReference>
<dbReference type="Pfam" id="PF00078">
    <property type="entry name" value="RVT_1"/>
    <property type="match status" value="1"/>
</dbReference>
<evidence type="ECO:0000256" key="5">
    <source>
        <dbReference type="ARBA" id="ARBA00022722"/>
    </source>
</evidence>
<dbReference type="InterPro" id="IPR016197">
    <property type="entry name" value="Chromo-like_dom_sf"/>
</dbReference>
<dbReference type="Pfam" id="PF08284">
    <property type="entry name" value="RVP_2"/>
    <property type="match status" value="1"/>
</dbReference>
<keyword evidence="4" id="KW-0548">Nucleotidyltransferase</keyword>
<dbReference type="Gene3D" id="1.10.340.70">
    <property type="match status" value="1"/>
</dbReference>
<evidence type="ECO:0000256" key="15">
    <source>
        <dbReference type="ARBA" id="ARBA00023172"/>
    </source>
</evidence>
<dbReference type="InterPro" id="IPR001969">
    <property type="entry name" value="Aspartic_peptidase_AS"/>
</dbReference>
<dbReference type="CDD" id="cd00303">
    <property type="entry name" value="retropepsin_like"/>
    <property type="match status" value="1"/>
</dbReference>
<dbReference type="SUPFAM" id="SSF56672">
    <property type="entry name" value="DNA/RNA polymerases"/>
    <property type="match status" value="1"/>
</dbReference>
<dbReference type="PROSITE" id="PS50878">
    <property type="entry name" value="RT_POL"/>
    <property type="match status" value="1"/>
</dbReference>
<dbReference type="InterPro" id="IPR036397">
    <property type="entry name" value="RNaseH_sf"/>
</dbReference>
<evidence type="ECO:0000256" key="9">
    <source>
        <dbReference type="ARBA" id="ARBA00022801"/>
    </source>
</evidence>
<dbReference type="InterPro" id="IPR001584">
    <property type="entry name" value="Integrase_cat-core"/>
</dbReference>
<sequence>MAPRRNRMNNEADPAFTATVAQAVADLLPTLTARITDEICQNENNGNNVNRMNARRVNTEGSGNDGDAQPTDIHYFPYSEKEKCEREYKSIRQLPEETSIDFMKIFLRLAGFLEAKAGTQEEQAKDFKWGLNDFVLDRILNTEFTDVAQVVNAARNIEIFRDRSKNEGNNKRDRDGHHIRPSETPSQGSNQRAYDRRDSDRYGNSGRYGNRDRYGSNRGRSDKQGNGSDRRGTEVGHLSKDCKKGSTSNRGNRNNKPHATSGRVFALTTDQAANAPGTVSGTLYMYDRDVFVLFDTGATHFVVSLAFSKHIKVPSTLLDYALSISTPMKNNVVIGHEYRDCPLCFDDKIRYVNLLPLEMSDFDIILGMDWLSEHRATIDCHSKRVIFGDLNNPEFIYHGFLASIKDTSLDGPRLQSHPVLIPGAQPISKAPYRMAPVELKELEYQLQELLERGFIRPSISPWGAPVLFVKKKDGSMRLCIDYRELNRITVRNRYPLPRIDDLFDQLQGVNFFSKIDLRSGYHQLRVKEQAISKIAFRTRYSHYEFLVMPFGLTNAPAVFMDLMNHVFHEYLDKFVIVFIDDILVYSKTRGSMRVIFVLCWKFCVRRSFMQNSRQVAFLGHIVSADGISMDPAKVEAITKWPRPTTVTKGRSFLGLVRYYRRFVEGFSLLALPLTKLMRKGEKFVWNEEREKSFEELKRRLVSSPILTLPSGTGGYQIYSDASKKGLGCVLMQHGKVIAYASRQLKPYEVNYPTHDLELAAVVFALKIWRHYLYGETCDIFTDHKSLKYIFTQKELNMRQRRWLELLKDYDANIQYHPGKANVVADALSRKNSRTLACLKIQPEIIKDLELMEVELVVRGSEGYIASLKIEPNLILRIKEAQKEDGELWSVVQNMKNGKQEEFRVDEHGVIWYGNRLCVPDDSSLREAILTEAHSSPFSIHPGSTKMYRDLKQNFWWNGMKQEVARFVAKCLTCQQVKIEHQRASGLLQPLDIPTWKWEQISMDFVTRLPRTFKKNDAIWVVVDRLTKSAHFLPIQQGYSGSKLAEIFQQEIIRLHGTPASIVSDRDPRFASRFWKDSGGYVEIVRFGVDWKLGRVFMFGEFAYIIVGMQVLKGLLLSFCMGRKCRAPYLLERSRGVRRFGLKGKFNVRVNWSFEFLDRVGEVSYRLALPPQLSHVHNVFHVSLLRGYNYHPYHAVQYPFDKIREDLSFVEEPEAILDRQERVMRKKTIPLVKVLWKNHPEREATWENEEVMRADYPHFFSRFGSVWMHPSSAAFLFLRGSRLDIEAGFIFRLDFGD</sequence>
<evidence type="ECO:0000256" key="10">
    <source>
        <dbReference type="ARBA" id="ARBA00022842"/>
    </source>
</evidence>
<dbReference type="Gene3D" id="3.30.70.270">
    <property type="match status" value="2"/>
</dbReference>
<dbReference type="Proteomes" id="UP001151760">
    <property type="component" value="Unassembled WGS sequence"/>
</dbReference>
<evidence type="ECO:0000313" key="20">
    <source>
        <dbReference type="Proteomes" id="UP001151760"/>
    </source>
</evidence>
<dbReference type="SUPFAM" id="SSF53098">
    <property type="entry name" value="Ribonuclease H-like"/>
    <property type="match status" value="1"/>
</dbReference>
<protein>
    <recommendedName>
        <fullName evidence="1">RNA-directed DNA polymerase</fullName>
        <ecNumber evidence="1">2.7.7.49</ecNumber>
    </recommendedName>
</protein>
<keyword evidence="5" id="KW-0540">Nuclease</keyword>
<evidence type="ECO:0000256" key="16">
    <source>
        <dbReference type="SAM" id="MobiDB-lite"/>
    </source>
</evidence>
<keyword evidence="7" id="KW-0064">Aspartyl protease</keyword>
<proteinExistence type="predicted"/>
<feature type="region of interest" description="Disordered" evidence="16">
    <location>
        <begin position="164"/>
        <end position="260"/>
    </location>
</feature>
<dbReference type="InterPro" id="IPR021109">
    <property type="entry name" value="Peptidase_aspartic_dom_sf"/>
</dbReference>
<reference evidence="19" key="1">
    <citation type="journal article" date="2022" name="Int. J. Mol. Sci.">
        <title>Draft Genome of Tanacetum Coccineum: Genomic Comparison of Closely Related Tanacetum-Family Plants.</title>
        <authorList>
            <person name="Yamashiro T."/>
            <person name="Shiraishi A."/>
            <person name="Nakayama K."/>
            <person name="Satake H."/>
        </authorList>
    </citation>
    <scope>NUCLEOTIDE SEQUENCE</scope>
</reference>
<dbReference type="Pfam" id="PF17917">
    <property type="entry name" value="RT_RNaseH"/>
    <property type="match status" value="1"/>
</dbReference>
<evidence type="ECO:0000259" key="18">
    <source>
        <dbReference type="PROSITE" id="PS50994"/>
    </source>
</evidence>
<keyword evidence="20" id="KW-1185">Reference proteome</keyword>
<dbReference type="Pfam" id="PF00385">
    <property type="entry name" value="Chromo"/>
    <property type="match status" value="1"/>
</dbReference>
<feature type="compositionally biased region" description="Polar residues" evidence="16">
    <location>
        <begin position="183"/>
        <end position="192"/>
    </location>
</feature>
<dbReference type="CDD" id="cd00024">
    <property type="entry name" value="CD_CSD"/>
    <property type="match status" value="1"/>
</dbReference>
<keyword evidence="10" id="KW-0460">Magnesium</keyword>
<keyword evidence="3" id="KW-0808">Transferase</keyword>
<dbReference type="PROSITE" id="PS00141">
    <property type="entry name" value="ASP_PROTEASE"/>
    <property type="match status" value="1"/>
</dbReference>
<dbReference type="InterPro" id="IPR012337">
    <property type="entry name" value="RNaseH-like_sf"/>
</dbReference>
<dbReference type="EC" id="2.7.7.49" evidence="1"/>
<dbReference type="PANTHER" id="PTHR37984:SF5">
    <property type="entry name" value="PROTEIN NYNRIN-LIKE"/>
    <property type="match status" value="1"/>
</dbReference>
<dbReference type="InterPro" id="IPR023780">
    <property type="entry name" value="Chromo_domain"/>
</dbReference>
<evidence type="ECO:0000256" key="13">
    <source>
        <dbReference type="ARBA" id="ARBA00022932"/>
    </source>
</evidence>
<dbReference type="CDD" id="cd01647">
    <property type="entry name" value="RT_LTR"/>
    <property type="match status" value="1"/>
</dbReference>
<evidence type="ECO:0000256" key="3">
    <source>
        <dbReference type="ARBA" id="ARBA00022679"/>
    </source>
</evidence>
<keyword evidence="8" id="KW-0255">Endonuclease</keyword>
<evidence type="ECO:0000256" key="7">
    <source>
        <dbReference type="ARBA" id="ARBA00022750"/>
    </source>
</evidence>
<keyword evidence="14" id="KW-0238">DNA-binding</keyword>
<dbReference type="InterPro" id="IPR041373">
    <property type="entry name" value="RT_RNaseH"/>
</dbReference>
<organism evidence="19 20">
    <name type="scientific">Tanacetum coccineum</name>
    <dbReference type="NCBI Taxonomy" id="301880"/>
    <lineage>
        <taxon>Eukaryota</taxon>
        <taxon>Viridiplantae</taxon>
        <taxon>Streptophyta</taxon>
        <taxon>Embryophyta</taxon>
        <taxon>Tracheophyta</taxon>
        <taxon>Spermatophyta</taxon>
        <taxon>Magnoliopsida</taxon>
        <taxon>eudicotyledons</taxon>
        <taxon>Gunneridae</taxon>
        <taxon>Pentapetalae</taxon>
        <taxon>asterids</taxon>
        <taxon>campanulids</taxon>
        <taxon>Asterales</taxon>
        <taxon>Asteraceae</taxon>
        <taxon>Asteroideae</taxon>
        <taxon>Anthemideae</taxon>
        <taxon>Anthemidinae</taxon>
        <taxon>Tanacetum</taxon>
    </lineage>
</organism>
<gene>
    <name evidence="19" type="ORF">Tco_0625198</name>
</gene>